<feature type="domain" description="Thioredoxin" evidence="5">
    <location>
        <begin position="1"/>
        <end position="133"/>
    </location>
</feature>
<dbReference type="CDD" id="cd02956">
    <property type="entry name" value="ybbN"/>
    <property type="match status" value="1"/>
</dbReference>
<dbReference type="AlphaFoldDB" id="A0A4Y6UJ43"/>
<evidence type="ECO:0000256" key="4">
    <source>
        <dbReference type="ARBA" id="ARBA00023284"/>
    </source>
</evidence>
<dbReference type="Pfam" id="PF14559">
    <property type="entry name" value="TPR_19"/>
    <property type="match status" value="1"/>
</dbReference>
<dbReference type="KEGG" id="ssam:E3D00_05520"/>
<evidence type="ECO:0000313" key="6">
    <source>
        <dbReference type="EMBL" id="QDH17084.1"/>
    </source>
</evidence>
<gene>
    <name evidence="6" type="ORF">E3D00_05520</name>
</gene>
<dbReference type="GO" id="GO:0006950">
    <property type="term" value="P:response to stress"/>
    <property type="evidence" value="ECO:0007669"/>
    <property type="project" value="UniProtKB-ARBA"/>
</dbReference>
<dbReference type="Gene3D" id="1.25.40.10">
    <property type="entry name" value="Tetratricopeptide repeat domain"/>
    <property type="match status" value="2"/>
</dbReference>
<dbReference type="SUPFAM" id="SSF52833">
    <property type="entry name" value="Thioredoxin-like"/>
    <property type="match status" value="1"/>
</dbReference>
<name>A0A4Y6UJ43_9PROT</name>
<dbReference type="Proteomes" id="UP000316313">
    <property type="component" value="Chromosome"/>
</dbReference>
<dbReference type="PANTHER" id="PTHR45663">
    <property type="entry name" value="GEO12009P1"/>
    <property type="match status" value="1"/>
</dbReference>
<dbReference type="GO" id="GO:0015035">
    <property type="term" value="F:protein-disulfide reductase activity"/>
    <property type="evidence" value="ECO:0007669"/>
    <property type="project" value="TreeGrafter"/>
</dbReference>
<dbReference type="RefSeq" id="WP_141460681.1">
    <property type="nucleotide sequence ID" value="NZ_CP038141.1"/>
</dbReference>
<proteinExistence type="predicted"/>
<accession>A0A4Y6UJ43</accession>
<dbReference type="GO" id="GO:0005829">
    <property type="term" value="C:cytosol"/>
    <property type="evidence" value="ECO:0007669"/>
    <property type="project" value="TreeGrafter"/>
</dbReference>
<dbReference type="Pfam" id="PF00085">
    <property type="entry name" value="Thioredoxin"/>
    <property type="match status" value="1"/>
</dbReference>
<evidence type="ECO:0000256" key="1">
    <source>
        <dbReference type="ARBA" id="ARBA00022448"/>
    </source>
</evidence>
<evidence type="ECO:0000259" key="5">
    <source>
        <dbReference type="PROSITE" id="PS51352"/>
    </source>
</evidence>
<dbReference type="OrthoDB" id="9790390at2"/>
<reference evidence="6 7" key="1">
    <citation type="submission" date="2019-03" db="EMBL/GenBank/DDBJ databases">
        <title>The complete genome sequence of Swingsia samuiensis NBRC107927(T).</title>
        <authorList>
            <person name="Chua K.-O."/>
            <person name="Chan K.-G."/>
            <person name="See-Too W.-S."/>
        </authorList>
    </citation>
    <scope>NUCLEOTIDE SEQUENCE [LARGE SCALE GENOMIC DNA]</scope>
    <source>
        <strain evidence="6 7">AH83</strain>
    </source>
</reference>
<dbReference type="InterPro" id="IPR011990">
    <property type="entry name" value="TPR-like_helical_dom_sf"/>
</dbReference>
<evidence type="ECO:0000256" key="3">
    <source>
        <dbReference type="ARBA" id="ARBA00023157"/>
    </source>
</evidence>
<keyword evidence="7" id="KW-1185">Reference proteome</keyword>
<evidence type="ECO:0000256" key="2">
    <source>
        <dbReference type="ARBA" id="ARBA00022982"/>
    </source>
</evidence>
<dbReference type="EMBL" id="CP038141">
    <property type="protein sequence ID" value="QDH17084.1"/>
    <property type="molecule type" value="Genomic_DNA"/>
</dbReference>
<sequence length="313" mass="34088">MDNSLNEPLIGQSTSSNNTSMIIDVDQASFMKEVIETSKTTPVLVDFWAPWCGPCRQLTPILEQAVKSAEGRVRLAKLDVEANEALAAQLSQMGLPLQSIPLVVAFWKGQVVDLFQGAQPASEIKRFIEALLKTAGSSLPTEDLLKSAKESLTNNPAEAADAYAQVLDIEPESAEAWGGMVRALLNLNEIESAEEASEQIPEKLKNHPDVTGARAALSLRKEGEQAASELTTLQQEVAQNPNNFDLRLKLALSLNGAGNRSEAADVLLDMIKQDREWNEGAAKTELLRFFEAWGVTDPTTLSARRKLSSLLFS</sequence>
<dbReference type="InterPro" id="IPR013766">
    <property type="entry name" value="Thioredoxin_domain"/>
</dbReference>
<dbReference type="PANTHER" id="PTHR45663:SF11">
    <property type="entry name" value="GEO12009P1"/>
    <property type="match status" value="1"/>
</dbReference>
<keyword evidence="1" id="KW-0813">Transport</keyword>
<keyword evidence="3" id="KW-1015">Disulfide bond</keyword>
<evidence type="ECO:0000313" key="7">
    <source>
        <dbReference type="Proteomes" id="UP000316313"/>
    </source>
</evidence>
<keyword evidence="2" id="KW-0249">Electron transport</keyword>
<dbReference type="SUPFAM" id="SSF48452">
    <property type="entry name" value="TPR-like"/>
    <property type="match status" value="1"/>
</dbReference>
<dbReference type="Pfam" id="PF14561">
    <property type="entry name" value="TPR_20"/>
    <property type="match status" value="1"/>
</dbReference>
<dbReference type="Gene3D" id="3.40.30.10">
    <property type="entry name" value="Glutaredoxin"/>
    <property type="match status" value="1"/>
</dbReference>
<organism evidence="6 7">
    <name type="scientific">Swingsia samuiensis</name>
    <dbReference type="NCBI Taxonomy" id="1293412"/>
    <lineage>
        <taxon>Bacteria</taxon>
        <taxon>Pseudomonadati</taxon>
        <taxon>Pseudomonadota</taxon>
        <taxon>Alphaproteobacteria</taxon>
        <taxon>Acetobacterales</taxon>
        <taxon>Acetobacteraceae</taxon>
        <taxon>Swingsia</taxon>
    </lineage>
</organism>
<dbReference type="PROSITE" id="PS00194">
    <property type="entry name" value="THIOREDOXIN_1"/>
    <property type="match status" value="1"/>
</dbReference>
<dbReference type="InterPro" id="IPR017937">
    <property type="entry name" value="Thioredoxin_CS"/>
</dbReference>
<dbReference type="InterPro" id="IPR036249">
    <property type="entry name" value="Thioredoxin-like_sf"/>
</dbReference>
<protein>
    <submittedName>
        <fullName evidence="6">Tetratricopeptide repeat protein</fullName>
    </submittedName>
</protein>
<dbReference type="GO" id="GO:0045454">
    <property type="term" value="P:cell redox homeostasis"/>
    <property type="evidence" value="ECO:0007669"/>
    <property type="project" value="TreeGrafter"/>
</dbReference>
<keyword evidence="4" id="KW-0676">Redox-active center</keyword>
<dbReference type="PROSITE" id="PS51352">
    <property type="entry name" value="THIOREDOXIN_2"/>
    <property type="match status" value="1"/>
</dbReference>